<accession>A0AAD2Q1P0</accession>
<evidence type="ECO:0000256" key="1">
    <source>
        <dbReference type="SAM" id="MobiDB-lite"/>
    </source>
</evidence>
<sequence length="160" mass="17643">MPDLSSFKTRRSARKLGRLSPSRSAGIFEERDQPLPKTRIRNSFAKTDYSRTTRDEIHSPISHIEASVCCFVLGSAWLIHARPSPKICTRAASTRNTDSAWRANVTTQTVSTPAPARSASASASSRARILCRCDKDYGNASCRCCTFARVRHPGRGTATR</sequence>
<protein>
    <submittedName>
        <fullName evidence="2">Uncharacterized protein</fullName>
    </submittedName>
</protein>
<dbReference type="Proteomes" id="UP001295794">
    <property type="component" value="Unassembled WGS sequence"/>
</dbReference>
<gene>
    <name evidence="2" type="ORF">MYCIT1_LOCUS7893</name>
</gene>
<evidence type="ECO:0000313" key="3">
    <source>
        <dbReference type="Proteomes" id="UP001295794"/>
    </source>
</evidence>
<keyword evidence="3" id="KW-1185">Reference proteome</keyword>
<feature type="region of interest" description="Disordered" evidence="1">
    <location>
        <begin position="1"/>
        <end position="33"/>
    </location>
</feature>
<organism evidence="2 3">
    <name type="scientific">Mycena citricolor</name>
    <dbReference type="NCBI Taxonomy" id="2018698"/>
    <lineage>
        <taxon>Eukaryota</taxon>
        <taxon>Fungi</taxon>
        <taxon>Dikarya</taxon>
        <taxon>Basidiomycota</taxon>
        <taxon>Agaricomycotina</taxon>
        <taxon>Agaricomycetes</taxon>
        <taxon>Agaricomycetidae</taxon>
        <taxon>Agaricales</taxon>
        <taxon>Marasmiineae</taxon>
        <taxon>Mycenaceae</taxon>
        <taxon>Mycena</taxon>
    </lineage>
</organism>
<feature type="compositionally biased region" description="Basic residues" evidence="1">
    <location>
        <begin position="8"/>
        <end position="17"/>
    </location>
</feature>
<proteinExistence type="predicted"/>
<name>A0AAD2Q1P0_9AGAR</name>
<dbReference type="AlphaFoldDB" id="A0AAD2Q1P0"/>
<dbReference type="EMBL" id="CAVNYO010000108">
    <property type="protein sequence ID" value="CAK5266246.1"/>
    <property type="molecule type" value="Genomic_DNA"/>
</dbReference>
<comment type="caution">
    <text evidence="2">The sequence shown here is derived from an EMBL/GenBank/DDBJ whole genome shotgun (WGS) entry which is preliminary data.</text>
</comment>
<evidence type="ECO:0000313" key="2">
    <source>
        <dbReference type="EMBL" id="CAK5266246.1"/>
    </source>
</evidence>
<reference evidence="2" key="1">
    <citation type="submission" date="2023-11" db="EMBL/GenBank/DDBJ databases">
        <authorList>
            <person name="De Vega J J."/>
            <person name="De Vega J J."/>
        </authorList>
    </citation>
    <scope>NUCLEOTIDE SEQUENCE</scope>
</reference>